<gene>
    <name evidence="2" type="ORF">L484_007005</name>
</gene>
<organism evidence="2 3">
    <name type="scientific">Morus notabilis</name>
    <dbReference type="NCBI Taxonomy" id="981085"/>
    <lineage>
        <taxon>Eukaryota</taxon>
        <taxon>Viridiplantae</taxon>
        <taxon>Streptophyta</taxon>
        <taxon>Embryophyta</taxon>
        <taxon>Tracheophyta</taxon>
        <taxon>Spermatophyta</taxon>
        <taxon>Magnoliopsida</taxon>
        <taxon>eudicotyledons</taxon>
        <taxon>Gunneridae</taxon>
        <taxon>Pentapetalae</taxon>
        <taxon>rosids</taxon>
        <taxon>fabids</taxon>
        <taxon>Rosales</taxon>
        <taxon>Moraceae</taxon>
        <taxon>Moreae</taxon>
        <taxon>Morus</taxon>
    </lineage>
</organism>
<evidence type="ECO:0000256" key="1">
    <source>
        <dbReference type="SAM" id="MobiDB-lite"/>
    </source>
</evidence>
<accession>W9RYM2</accession>
<protein>
    <submittedName>
        <fullName evidence="2">Uncharacterized protein</fullName>
    </submittedName>
</protein>
<sequence length="70" mass="8320">MFSINKLEKENKREEKNNTRNQQRESVFIFSSNSSEKQTGEDQRLRDAMAIQQRFLGLKAFTRRNQINIA</sequence>
<dbReference type="AlphaFoldDB" id="W9RYM2"/>
<keyword evidence="3" id="KW-1185">Reference proteome</keyword>
<feature type="region of interest" description="Disordered" evidence="1">
    <location>
        <begin position="1"/>
        <end position="42"/>
    </location>
</feature>
<dbReference type="Proteomes" id="UP000030645">
    <property type="component" value="Unassembled WGS sequence"/>
</dbReference>
<evidence type="ECO:0000313" key="3">
    <source>
        <dbReference type="Proteomes" id="UP000030645"/>
    </source>
</evidence>
<dbReference type="EMBL" id="KE345297">
    <property type="protein sequence ID" value="EXB99098.1"/>
    <property type="molecule type" value="Genomic_DNA"/>
</dbReference>
<feature type="compositionally biased region" description="Polar residues" evidence="1">
    <location>
        <begin position="19"/>
        <end position="37"/>
    </location>
</feature>
<name>W9RYM2_9ROSA</name>
<feature type="compositionally biased region" description="Basic and acidic residues" evidence="1">
    <location>
        <begin position="1"/>
        <end position="18"/>
    </location>
</feature>
<evidence type="ECO:0000313" key="2">
    <source>
        <dbReference type="EMBL" id="EXB99098.1"/>
    </source>
</evidence>
<proteinExistence type="predicted"/>
<reference evidence="3" key="1">
    <citation type="submission" date="2013-01" db="EMBL/GenBank/DDBJ databases">
        <title>Draft Genome Sequence of a Mulberry Tree, Morus notabilis C.K. Schneid.</title>
        <authorList>
            <person name="He N."/>
            <person name="Zhao S."/>
        </authorList>
    </citation>
    <scope>NUCLEOTIDE SEQUENCE</scope>
</reference>